<evidence type="ECO:0000313" key="2">
    <source>
        <dbReference type="EMBL" id="PNX76293.1"/>
    </source>
</evidence>
<feature type="signal peptide" evidence="1">
    <location>
        <begin position="1"/>
        <end position="19"/>
    </location>
</feature>
<gene>
    <name evidence="2" type="ORF">L195_g032238</name>
</gene>
<proteinExistence type="predicted"/>
<protein>
    <submittedName>
        <fullName evidence="2">Uncharacterized protein</fullName>
    </submittedName>
</protein>
<evidence type="ECO:0000313" key="3">
    <source>
        <dbReference type="Proteomes" id="UP000236291"/>
    </source>
</evidence>
<dbReference type="EMBL" id="ASHM01030398">
    <property type="protein sequence ID" value="PNX76293.1"/>
    <property type="molecule type" value="Genomic_DNA"/>
</dbReference>
<dbReference type="Proteomes" id="UP000236291">
    <property type="component" value="Unassembled WGS sequence"/>
</dbReference>
<keyword evidence="1" id="KW-0732">Signal</keyword>
<sequence length="83" mass="9795">MAQFMIFKKLRLILWLRMAQDVTVNLRMAQLRVIIRENRAFFHLVRIFRGRNGSEAFDLRFSACFVVILALDDGIDANFIFTI</sequence>
<comment type="caution">
    <text evidence="2">The sequence shown here is derived from an EMBL/GenBank/DDBJ whole genome shotgun (WGS) entry which is preliminary data.</text>
</comment>
<name>A0A2K3LCM4_TRIPR</name>
<reference evidence="2 3" key="2">
    <citation type="journal article" date="2017" name="Front. Plant Sci.">
        <title>Gene Classification and Mining of Molecular Markers Useful in Red Clover (Trifolium pratense) Breeding.</title>
        <authorList>
            <person name="Istvanek J."/>
            <person name="Dluhosova J."/>
            <person name="Dluhos P."/>
            <person name="Patkova L."/>
            <person name="Nedelnik J."/>
            <person name="Repkova J."/>
        </authorList>
    </citation>
    <scope>NUCLEOTIDE SEQUENCE [LARGE SCALE GENOMIC DNA]</scope>
    <source>
        <strain evidence="3">cv. Tatra</strain>
        <tissue evidence="2">Young leaves</tissue>
    </source>
</reference>
<dbReference type="AlphaFoldDB" id="A0A2K3LCM4"/>
<evidence type="ECO:0000256" key="1">
    <source>
        <dbReference type="SAM" id="SignalP"/>
    </source>
</evidence>
<reference evidence="2 3" key="1">
    <citation type="journal article" date="2014" name="Am. J. Bot.">
        <title>Genome assembly and annotation for red clover (Trifolium pratense; Fabaceae).</title>
        <authorList>
            <person name="Istvanek J."/>
            <person name="Jaros M."/>
            <person name="Krenek A."/>
            <person name="Repkova J."/>
        </authorList>
    </citation>
    <scope>NUCLEOTIDE SEQUENCE [LARGE SCALE GENOMIC DNA]</scope>
    <source>
        <strain evidence="3">cv. Tatra</strain>
        <tissue evidence="2">Young leaves</tissue>
    </source>
</reference>
<organism evidence="2 3">
    <name type="scientific">Trifolium pratense</name>
    <name type="common">Red clover</name>
    <dbReference type="NCBI Taxonomy" id="57577"/>
    <lineage>
        <taxon>Eukaryota</taxon>
        <taxon>Viridiplantae</taxon>
        <taxon>Streptophyta</taxon>
        <taxon>Embryophyta</taxon>
        <taxon>Tracheophyta</taxon>
        <taxon>Spermatophyta</taxon>
        <taxon>Magnoliopsida</taxon>
        <taxon>eudicotyledons</taxon>
        <taxon>Gunneridae</taxon>
        <taxon>Pentapetalae</taxon>
        <taxon>rosids</taxon>
        <taxon>fabids</taxon>
        <taxon>Fabales</taxon>
        <taxon>Fabaceae</taxon>
        <taxon>Papilionoideae</taxon>
        <taxon>50 kb inversion clade</taxon>
        <taxon>NPAAA clade</taxon>
        <taxon>Hologalegina</taxon>
        <taxon>IRL clade</taxon>
        <taxon>Trifolieae</taxon>
        <taxon>Trifolium</taxon>
    </lineage>
</organism>
<feature type="chain" id="PRO_5014335502" evidence="1">
    <location>
        <begin position="20"/>
        <end position="83"/>
    </location>
</feature>
<accession>A0A2K3LCM4</accession>